<dbReference type="NCBIfam" id="TIGR02705">
    <property type="entry name" value="nudix_YtkD"/>
    <property type="match status" value="1"/>
</dbReference>
<dbReference type="InterPro" id="IPR014078">
    <property type="entry name" value="Nudix_YtkD"/>
</dbReference>
<evidence type="ECO:0000256" key="3">
    <source>
        <dbReference type="RuleBase" id="RU003476"/>
    </source>
</evidence>
<gene>
    <name evidence="5" type="ORF">BLL40_11270</name>
</gene>
<keyword evidence="6" id="KW-1185">Reference proteome</keyword>
<dbReference type="PANTHER" id="PTHR43736">
    <property type="entry name" value="ADP-RIBOSE PYROPHOSPHATASE"/>
    <property type="match status" value="1"/>
</dbReference>
<dbReference type="InterPro" id="IPR020476">
    <property type="entry name" value="Nudix_hydrolase"/>
</dbReference>
<evidence type="ECO:0000313" key="6">
    <source>
        <dbReference type="Proteomes" id="UP000186524"/>
    </source>
</evidence>
<dbReference type="InterPro" id="IPR020084">
    <property type="entry name" value="NUDIX_hydrolase_CS"/>
</dbReference>
<dbReference type="PROSITE" id="PS51462">
    <property type="entry name" value="NUDIX"/>
    <property type="match status" value="1"/>
</dbReference>
<dbReference type="SUPFAM" id="SSF55811">
    <property type="entry name" value="Nudix"/>
    <property type="match status" value="1"/>
</dbReference>
<dbReference type="PRINTS" id="PR00502">
    <property type="entry name" value="NUDIXFAMILY"/>
</dbReference>
<comment type="similarity">
    <text evidence="1 3">Belongs to the Nudix hydrolase family.</text>
</comment>
<dbReference type="Pfam" id="PF00293">
    <property type="entry name" value="NUDIX"/>
    <property type="match status" value="1"/>
</dbReference>
<dbReference type="InterPro" id="IPR000086">
    <property type="entry name" value="NUDIX_hydrolase_dom"/>
</dbReference>
<protein>
    <submittedName>
        <fullName evidence="5">Nucleoside triphosphatase YtkD</fullName>
    </submittedName>
</protein>
<evidence type="ECO:0000256" key="2">
    <source>
        <dbReference type="ARBA" id="ARBA00022801"/>
    </source>
</evidence>
<evidence type="ECO:0000256" key="1">
    <source>
        <dbReference type="ARBA" id="ARBA00005582"/>
    </source>
</evidence>
<dbReference type="CDD" id="cd04665">
    <property type="entry name" value="NUDIX_RppH"/>
    <property type="match status" value="1"/>
</dbReference>
<evidence type="ECO:0000259" key="4">
    <source>
        <dbReference type="PROSITE" id="PS51462"/>
    </source>
</evidence>
<keyword evidence="2 3" id="KW-0378">Hydrolase</keyword>
<evidence type="ECO:0000313" key="5">
    <source>
        <dbReference type="EMBL" id="OKL36183.1"/>
    </source>
</evidence>
<dbReference type="GO" id="GO:0016787">
    <property type="term" value="F:hydrolase activity"/>
    <property type="evidence" value="ECO:0007669"/>
    <property type="project" value="UniProtKB-KW"/>
</dbReference>
<dbReference type="PROSITE" id="PS00893">
    <property type="entry name" value="NUDIX_BOX"/>
    <property type="match status" value="1"/>
</dbReference>
<dbReference type="Gene3D" id="3.90.79.10">
    <property type="entry name" value="Nucleoside Triphosphate Pyrophosphohydrolase"/>
    <property type="match status" value="1"/>
</dbReference>
<feature type="domain" description="Nudix hydrolase" evidence="4">
    <location>
        <begin position="21"/>
        <end position="152"/>
    </location>
</feature>
<dbReference type="RefSeq" id="WP_073712006.1">
    <property type="nucleotide sequence ID" value="NZ_MRWQ01000009.1"/>
</dbReference>
<dbReference type="EMBL" id="MRWQ01000009">
    <property type="protein sequence ID" value="OKL36183.1"/>
    <property type="molecule type" value="Genomic_DNA"/>
</dbReference>
<dbReference type="PANTHER" id="PTHR43736:SF1">
    <property type="entry name" value="DIHYDRONEOPTERIN TRIPHOSPHATE DIPHOSPHATASE"/>
    <property type="match status" value="1"/>
</dbReference>
<organism evidence="5 6">
    <name type="scientific">Domibacillus mangrovi</name>
    <dbReference type="NCBI Taxonomy" id="1714354"/>
    <lineage>
        <taxon>Bacteria</taxon>
        <taxon>Bacillati</taxon>
        <taxon>Bacillota</taxon>
        <taxon>Bacilli</taxon>
        <taxon>Bacillales</taxon>
        <taxon>Bacillaceae</taxon>
        <taxon>Domibacillus</taxon>
    </lineage>
</organism>
<dbReference type="STRING" id="1714354.BLL40_11270"/>
<dbReference type="InterPro" id="IPR015797">
    <property type="entry name" value="NUDIX_hydrolase-like_dom_sf"/>
</dbReference>
<accession>A0A1Q5P1X1</accession>
<proteinExistence type="inferred from homology"/>
<dbReference type="AlphaFoldDB" id="A0A1Q5P1X1"/>
<dbReference type="OrthoDB" id="9131041at2"/>
<dbReference type="Proteomes" id="UP000186524">
    <property type="component" value="Unassembled WGS sequence"/>
</dbReference>
<name>A0A1Q5P1X1_9BACI</name>
<reference evidence="5 6" key="1">
    <citation type="submission" date="2016-12" db="EMBL/GenBank/DDBJ databases">
        <title>Domibacillus sp. SAOS 44 whole genome sequencing.</title>
        <authorList>
            <person name="Verma A."/>
            <person name="Krishnamurthi S."/>
        </authorList>
    </citation>
    <scope>NUCLEOTIDE SEQUENCE [LARGE SCALE GENOMIC DNA]</scope>
    <source>
        <strain evidence="5 6">SAOS 44</strain>
    </source>
</reference>
<sequence>MHTFIDKNGLFVDMTFERGAFRESPTHVFVICRYREGWLLTKHRKRGLEFPGGKKEKDETLEEAARREIWEETGARVAELHFIGEYCVRDPKKPFLKAVFFAYITGIENKEDYLETDGPYNETGDLLHVRFQDSYSFLMKDDVIACSFRELERKGFI</sequence>
<comment type="caution">
    <text evidence="5">The sequence shown here is derived from an EMBL/GenBank/DDBJ whole genome shotgun (WGS) entry which is preliminary data.</text>
</comment>